<dbReference type="GO" id="GO:0005737">
    <property type="term" value="C:cytoplasm"/>
    <property type="evidence" value="ECO:0007669"/>
    <property type="project" value="TreeGrafter"/>
</dbReference>
<dbReference type="PANTHER" id="PTHR13932:SF5">
    <property type="entry name" value="RADICAL S-ADENOSYL METHIONINE DOMAIN-CONTAINING PROTEIN 1, MITOCHONDRIAL"/>
    <property type="match status" value="1"/>
</dbReference>
<organism evidence="6">
    <name type="scientific">Vecturithrix granuli</name>
    <dbReference type="NCBI Taxonomy" id="1499967"/>
    <lineage>
        <taxon>Bacteria</taxon>
        <taxon>Candidatus Moduliflexota</taxon>
        <taxon>Candidatus Vecturitrichia</taxon>
        <taxon>Candidatus Vecturitrichales</taxon>
        <taxon>Candidatus Vecturitrichaceae</taxon>
        <taxon>Candidatus Vecturithrix</taxon>
    </lineage>
</organism>
<dbReference type="GO" id="GO:0006779">
    <property type="term" value="P:porphyrin-containing compound biosynthetic process"/>
    <property type="evidence" value="ECO:0007669"/>
    <property type="project" value="TreeGrafter"/>
</dbReference>
<dbReference type="InterPro" id="IPR007197">
    <property type="entry name" value="rSAM"/>
</dbReference>
<dbReference type="GO" id="GO:0003824">
    <property type="term" value="F:catalytic activity"/>
    <property type="evidence" value="ECO:0007669"/>
    <property type="project" value="InterPro"/>
</dbReference>
<keyword evidence="7" id="KW-1185">Reference proteome</keyword>
<feature type="domain" description="Radical SAM core" evidence="5">
    <location>
        <begin position="95"/>
        <end position="327"/>
    </location>
</feature>
<keyword evidence="1" id="KW-0949">S-adenosyl-L-methionine</keyword>
<evidence type="ECO:0000256" key="2">
    <source>
        <dbReference type="ARBA" id="ARBA00022723"/>
    </source>
</evidence>
<dbReference type="InterPro" id="IPR058240">
    <property type="entry name" value="rSAM_sf"/>
</dbReference>
<name>A0A081BUA5_VECG1</name>
<dbReference type="eggNOG" id="COG0635">
    <property type="taxonomic scope" value="Bacteria"/>
</dbReference>
<dbReference type="STRING" id="1499967.U27_02871"/>
<dbReference type="SUPFAM" id="SSF102114">
    <property type="entry name" value="Radical SAM enzymes"/>
    <property type="match status" value="1"/>
</dbReference>
<dbReference type="AlphaFoldDB" id="A0A081BUA5"/>
<gene>
    <name evidence="6" type="ORF">U27_02871</name>
</gene>
<accession>A0A081BUA5</accession>
<dbReference type="Proteomes" id="UP000030661">
    <property type="component" value="Unassembled WGS sequence"/>
</dbReference>
<keyword evidence="4" id="KW-0411">Iron-sulfur</keyword>
<evidence type="ECO:0000313" key="7">
    <source>
        <dbReference type="Proteomes" id="UP000030661"/>
    </source>
</evidence>
<dbReference type="Gene3D" id="3.20.20.70">
    <property type="entry name" value="Aldolase class I"/>
    <property type="match status" value="1"/>
</dbReference>
<dbReference type="HOGENOM" id="CLU_027579_3_1_0"/>
<evidence type="ECO:0000259" key="5">
    <source>
        <dbReference type="PROSITE" id="PS51918"/>
    </source>
</evidence>
<dbReference type="PANTHER" id="PTHR13932">
    <property type="entry name" value="COPROPORPHYRINIGEN III OXIDASE"/>
    <property type="match status" value="1"/>
</dbReference>
<dbReference type="InterPro" id="IPR013785">
    <property type="entry name" value="Aldolase_TIM"/>
</dbReference>
<keyword evidence="3" id="KW-0408">Iron</keyword>
<reference evidence="6" key="1">
    <citation type="journal article" date="2015" name="PeerJ">
        <title>First genomic representation of candidate bacterial phylum KSB3 points to enhanced environmental sensing as a trigger of wastewater bulking.</title>
        <authorList>
            <person name="Sekiguchi Y."/>
            <person name="Ohashi A."/>
            <person name="Parks D.H."/>
            <person name="Yamauchi T."/>
            <person name="Tyson G.W."/>
            <person name="Hugenholtz P."/>
        </authorList>
    </citation>
    <scope>NUCLEOTIDE SEQUENCE [LARGE SCALE GENOMIC DNA]</scope>
</reference>
<dbReference type="SFLD" id="SFLDS00029">
    <property type="entry name" value="Radical_SAM"/>
    <property type="match status" value="1"/>
</dbReference>
<dbReference type="GO" id="GO:0051539">
    <property type="term" value="F:4 iron, 4 sulfur cluster binding"/>
    <property type="evidence" value="ECO:0007669"/>
    <property type="project" value="TreeGrafter"/>
</dbReference>
<dbReference type="SMART" id="SM00729">
    <property type="entry name" value="Elp3"/>
    <property type="match status" value="1"/>
</dbReference>
<proteinExistence type="predicted"/>
<keyword evidence="2" id="KW-0479">Metal-binding</keyword>
<dbReference type="InterPro" id="IPR034505">
    <property type="entry name" value="Coproporphyrinogen-III_oxidase"/>
</dbReference>
<evidence type="ECO:0000313" key="6">
    <source>
        <dbReference type="EMBL" id="GAK55910.1"/>
    </source>
</evidence>
<dbReference type="SFLD" id="SFLDG01065">
    <property type="entry name" value="anaerobic_coproporphyrinogen-I"/>
    <property type="match status" value="1"/>
</dbReference>
<dbReference type="PROSITE" id="PS51918">
    <property type="entry name" value="RADICAL_SAM"/>
    <property type="match status" value="1"/>
</dbReference>
<sequence length="494" mass="56095">MKTTTTFQVKSSYITHIRCHVPFSQKNDVSSQGYAKKLTWAEEPQTALIEPQAIFEAGLRQHHLANTAYPIAHRKTIWDYRQPAERHTPLLKDAFATSDSMCLYAHIPFCERRCAFCEYTVLDAYDEEREAVYHQALLQELDHYLALLGRGVKQLRGFDIGGGTPSLIQAARIGALVERVTQGFRLSSDFDISIETTPKIAALQPEKLAAYRSFGIERISMGLQMVNPKLLHDYGRDLNKIGYNHLAVENIRRAGFQRFNIDVMYGFARQTLEDFRQTLDYTIRLDPEYLTLYRMRYKGTSISGEADKIELTRVIAMYTLAKQMLTEAGYQANPGKNGFSRVAGDPGTSAYLTERVVWSTAYLGLGLGAQTFTNNLLAYNHGAATKRMEHYLQTIQAGELPIQDLYHLPLSEAMAKMLSVSFYFGEIHLGAFRKRFGLELEQRFPDEIAFVLERGLMEYYGQTLRLTSNGANVINGVIALFYSNRVKEHLLALQ</sequence>
<dbReference type="EMBL" id="DF820464">
    <property type="protein sequence ID" value="GAK55910.1"/>
    <property type="molecule type" value="Genomic_DNA"/>
</dbReference>
<evidence type="ECO:0000256" key="1">
    <source>
        <dbReference type="ARBA" id="ARBA00022691"/>
    </source>
</evidence>
<evidence type="ECO:0000256" key="3">
    <source>
        <dbReference type="ARBA" id="ARBA00023004"/>
    </source>
</evidence>
<dbReference type="InterPro" id="IPR006638">
    <property type="entry name" value="Elp3/MiaA/NifB-like_rSAM"/>
</dbReference>
<evidence type="ECO:0000256" key="4">
    <source>
        <dbReference type="ARBA" id="ARBA00023014"/>
    </source>
</evidence>
<dbReference type="GO" id="GO:0046872">
    <property type="term" value="F:metal ion binding"/>
    <property type="evidence" value="ECO:0007669"/>
    <property type="project" value="UniProtKB-KW"/>
</dbReference>
<protein>
    <submittedName>
        <fullName evidence="6">Putative oxygen-independent coproporphyrinogen III oxidase</fullName>
    </submittedName>
</protein>
<dbReference type="Pfam" id="PF04055">
    <property type="entry name" value="Radical_SAM"/>
    <property type="match status" value="1"/>
</dbReference>